<dbReference type="InterPro" id="IPR027417">
    <property type="entry name" value="P-loop_NTPase"/>
</dbReference>
<reference evidence="14 15" key="1">
    <citation type="journal article" date="2018" name="Environ. Microbiol.">
        <title>Novel energy conservation strategies and behaviour of Pelotomaculum schinkii driving syntrophic propionate catabolism.</title>
        <authorList>
            <person name="Hidalgo-Ahumada C.A.P."/>
            <person name="Nobu M.K."/>
            <person name="Narihiro T."/>
            <person name="Tamaki H."/>
            <person name="Liu W.T."/>
            <person name="Kamagata Y."/>
            <person name="Stams A.J.M."/>
            <person name="Imachi H."/>
            <person name="Sousa D.Z."/>
        </authorList>
    </citation>
    <scope>NUCLEOTIDE SEQUENCE [LARGE SCALE GENOMIC DNA]</scope>
    <source>
        <strain evidence="14 15">MGP</strain>
    </source>
</reference>
<dbReference type="AlphaFoldDB" id="A0A4Y7RK25"/>
<sequence>MPWDTNLEPGVPAYEFASSQSTNLRAVAGPGTGKSFALRRRVARLLEEGADPRRILAVTFTRTAAADLRAEIGSLDVDGVDRVVAKTLHSLCYGILNRREIFEATGRQPRPLLVHEIKPLLYDLSNPDFGNAREKEKRVKAFEAAWARLQFDEPGFALEEIDQLFERNLVSWLVIHKAMLIGEIIPVTLSYLRENPLCPERNLFDHVLVDEYQDLNKAEQVLVRLLAGNGTLTIIGDDDQSIYSFKHAHPEGIREFPNEHDNCESITFNECRRCPALVVQMASTLINNNHNRTLGNLAPTNGNDQGNVHVLQWNTLDEEVWGLSELVTHYLNNDNIQPGDILILTPRRRIGYRIRDLLLQAGIEVRSYFREQALDSKEARRAYSLLNLAAVPNDRVSLRYLLGVGSQDYRQPAYRRLLNKAQEIDCSVRDVLDRIIAGELRIRNTNHIINVYRQIIDDISSLNEQMNEDAMGIVNYLAPEGNDNFAGLREALEAAIETIGAPLPDEDLSNWLLHIFQETRENISMPNVPEEVNHVRIMSLHASKGLGAKMVIICGCIEGLIPRDDPELTDGERQQLIEEQRRLFYVAITRCKNESGIYPGTLILSSCVEIPGVEAVRLRIPARHDQNRRVVASRFLRELGPQRPRAEVGRDYLLRLRER</sequence>
<keyword evidence="4 11" id="KW-0347">Helicase</keyword>
<dbReference type="EMBL" id="QFFZ01000060">
    <property type="protein sequence ID" value="TEB09089.1"/>
    <property type="molecule type" value="Genomic_DNA"/>
</dbReference>
<dbReference type="InterPro" id="IPR014017">
    <property type="entry name" value="DNA_helicase_UvrD-like_C"/>
</dbReference>
<dbReference type="Pfam" id="PF13361">
    <property type="entry name" value="UvrD_C"/>
    <property type="match status" value="1"/>
</dbReference>
<evidence type="ECO:0000256" key="10">
    <source>
        <dbReference type="ARBA" id="ARBA00048988"/>
    </source>
</evidence>
<dbReference type="SUPFAM" id="SSF52540">
    <property type="entry name" value="P-loop containing nucleoside triphosphate hydrolases"/>
    <property type="match status" value="1"/>
</dbReference>
<dbReference type="InterPro" id="IPR000212">
    <property type="entry name" value="DNA_helicase_UvrD/REP"/>
</dbReference>
<dbReference type="PROSITE" id="PS51198">
    <property type="entry name" value="UVRD_HELICASE_ATP_BIND"/>
    <property type="match status" value="1"/>
</dbReference>
<keyword evidence="3 11" id="KW-0378">Hydrolase</keyword>
<evidence type="ECO:0000259" key="12">
    <source>
        <dbReference type="PROSITE" id="PS51198"/>
    </source>
</evidence>
<dbReference type="PANTHER" id="PTHR11070">
    <property type="entry name" value="UVRD / RECB / PCRA DNA HELICASE FAMILY MEMBER"/>
    <property type="match status" value="1"/>
</dbReference>
<comment type="similarity">
    <text evidence="1">Belongs to the helicase family. UvrD subfamily.</text>
</comment>
<dbReference type="PROSITE" id="PS51217">
    <property type="entry name" value="UVRD_HELICASE_CTER"/>
    <property type="match status" value="1"/>
</dbReference>
<evidence type="ECO:0000256" key="9">
    <source>
        <dbReference type="ARBA" id="ARBA00034808"/>
    </source>
</evidence>
<comment type="caution">
    <text evidence="14">The sequence shown here is derived from an EMBL/GenBank/DDBJ whole genome shotgun (WGS) entry which is preliminary data.</text>
</comment>
<evidence type="ECO:0000256" key="11">
    <source>
        <dbReference type="PROSITE-ProRule" id="PRU00560"/>
    </source>
</evidence>
<evidence type="ECO:0000256" key="1">
    <source>
        <dbReference type="ARBA" id="ARBA00009922"/>
    </source>
</evidence>
<feature type="domain" description="UvrD-like helicase C-terminal" evidence="13">
    <location>
        <begin position="276"/>
        <end position="545"/>
    </location>
</feature>
<dbReference type="RefSeq" id="WP_134215531.1">
    <property type="nucleotide sequence ID" value="NZ_QFFZ01000060.1"/>
</dbReference>
<dbReference type="PANTHER" id="PTHR11070:SF2">
    <property type="entry name" value="ATP-DEPENDENT DNA HELICASE SRS2"/>
    <property type="match status" value="1"/>
</dbReference>
<dbReference type="Pfam" id="PF00580">
    <property type="entry name" value="UvrD-helicase"/>
    <property type="match status" value="1"/>
</dbReference>
<keyword evidence="2 11" id="KW-0547">Nucleotide-binding</keyword>
<name>A0A4Y7RK25_9FIRM</name>
<dbReference type="Proteomes" id="UP000297597">
    <property type="component" value="Unassembled WGS sequence"/>
</dbReference>
<protein>
    <recommendedName>
        <fullName evidence="9">DNA 3'-5' helicase</fullName>
        <ecNumber evidence="9">5.6.2.4</ecNumber>
    </recommendedName>
</protein>
<evidence type="ECO:0000256" key="6">
    <source>
        <dbReference type="ARBA" id="ARBA00023125"/>
    </source>
</evidence>
<organism evidence="14 15">
    <name type="scientific">Pelotomaculum propionicicum</name>
    <dbReference type="NCBI Taxonomy" id="258475"/>
    <lineage>
        <taxon>Bacteria</taxon>
        <taxon>Bacillati</taxon>
        <taxon>Bacillota</taxon>
        <taxon>Clostridia</taxon>
        <taxon>Eubacteriales</taxon>
        <taxon>Desulfotomaculaceae</taxon>
        <taxon>Pelotomaculum</taxon>
    </lineage>
</organism>
<dbReference type="CDD" id="cd17932">
    <property type="entry name" value="DEXQc_UvrD"/>
    <property type="match status" value="1"/>
</dbReference>
<evidence type="ECO:0000313" key="14">
    <source>
        <dbReference type="EMBL" id="TEB09089.1"/>
    </source>
</evidence>
<accession>A0A4Y7RK25</accession>
<evidence type="ECO:0000313" key="15">
    <source>
        <dbReference type="Proteomes" id="UP000297597"/>
    </source>
</evidence>
<dbReference type="InterPro" id="IPR014016">
    <property type="entry name" value="UvrD-like_ATP-bd"/>
</dbReference>
<evidence type="ECO:0000256" key="2">
    <source>
        <dbReference type="ARBA" id="ARBA00022741"/>
    </source>
</evidence>
<dbReference type="GO" id="GO:0003677">
    <property type="term" value="F:DNA binding"/>
    <property type="evidence" value="ECO:0007669"/>
    <property type="project" value="UniProtKB-KW"/>
</dbReference>
<evidence type="ECO:0000256" key="5">
    <source>
        <dbReference type="ARBA" id="ARBA00022840"/>
    </source>
</evidence>
<evidence type="ECO:0000256" key="3">
    <source>
        <dbReference type="ARBA" id="ARBA00022801"/>
    </source>
</evidence>
<keyword evidence="15" id="KW-1185">Reference proteome</keyword>
<evidence type="ECO:0000256" key="4">
    <source>
        <dbReference type="ARBA" id="ARBA00022806"/>
    </source>
</evidence>
<feature type="binding site" evidence="11">
    <location>
        <begin position="28"/>
        <end position="35"/>
    </location>
    <ligand>
        <name>ATP</name>
        <dbReference type="ChEBI" id="CHEBI:30616"/>
    </ligand>
</feature>
<dbReference type="Gene3D" id="1.10.486.10">
    <property type="entry name" value="PCRA, domain 4"/>
    <property type="match status" value="1"/>
</dbReference>
<dbReference type="InterPro" id="IPR013986">
    <property type="entry name" value="DExx_box_DNA_helicase_dom_sf"/>
</dbReference>
<dbReference type="Gene3D" id="3.40.50.300">
    <property type="entry name" value="P-loop containing nucleotide triphosphate hydrolases"/>
    <property type="match status" value="2"/>
</dbReference>
<dbReference type="GO" id="GO:0005524">
    <property type="term" value="F:ATP binding"/>
    <property type="evidence" value="ECO:0007669"/>
    <property type="project" value="UniProtKB-UniRule"/>
</dbReference>
<dbReference type="GO" id="GO:0016887">
    <property type="term" value="F:ATP hydrolysis activity"/>
    <property type="evidence" value="ECO:0007669"/>
    <property type="project" value="RHEA"/>
</dbReference>
<dbReference type="GO" id="GO:0043138">
    <property type="term" value="F:3'-5' DNA helicase activity"/>
    <property type="evidence" value="ECO:0007669"/>
    <property type="project" value="UniProtKB-EC"/>
</dbReference>
<feature type="domain" description="UvrD-like helicase ATP-binding" evidence="12">
    <location>
        <begin position="7"/>
        <end position="275"/>
    </location>
</feature>
<proteinExistence type="inferred from homology"/>
<comment type="catalytic activity">
    <reaction evidence="10">
        <text>ATP + H2O = ADP + phosphate + H(+)</text>
        <dbReference type="Rhea" id="RHEA:13065"/>
        <dbReference type="ChEBI" id="CHEBI:15377"/>
        <dbReference type="ChEBI" id="CHEBI:15378"/>
        <dbReference type="ChEBI" id="CHEBI:30616"/>
        <dbReference type="ChEBI" id="CHEBI:43474"/>
        <dbReference type="ChEBI" id="CHEBI:456216"/>
        <dbReference type="EC" id="5.6.2.4"/>
    </reaction>
</comment>
<dbReference type="GO" id="GO:0000725">
    <property type="term" value="P:recombinational repair"/>
    <property type="evidence" value="ECO:0007669"/>
    <property type="project" value="TreeGrafter"/>
</dbReference>
<keyword evidence="7" id="KW-0413">Isomerase</keyword>
<dbReference type="Gene3D" id="1.10.10.160">
    <property type="match status" value="1"/>
</dbReference>
<gene>
    <name evidence="14" type="primary">pcrA_1</name>
    <name evidence="14" type="ORF">Pmgp_03406</name>
</gene>
<comment type="catalytic activity">
    <reaction evidence="8">
        <text>Couples ATP hydrolysis with the unwinding of duplex DNA by translocating in the 3'-5' direction.</text>
        <dbReference type="EC" id="5.6.2.4"/>
    </reaction>
</comment>
<dbReference type="EC" id="5.6.2.4" evidence="9"/>
<keyword evidence="5 11" id="KW-0067">ATP-binding</keyword>
<evidence type="ECO:0000259" key="13">
    <source>
        <dbReference type="PROSITE" id="PS51217"/>
    </source>
</evidence>
<dbReference type="OrthoDB" id="9810135at2"/>
<evidence type="ECO:0000256" key="7">
    <source>
        <dbReference type="ARBA" id="ARBA00023235"/>
    </source>
</evidence>
<evidence type="ECO:0000256" key="8">
    <source>
        <dbReference type="ARBA" id="ARBA00034617"/>
    </source>
</evidence>
<keyword evidence="6" id="KW-0238">DNA-binding</keyword>